<dbReference type="InterPro" id="IPR012337">
    <property type="entry name" value="RNaseH-like_sf"/>
</dbReference>
<dbReference type="GO" id="GO:0004523">
    <property type="term" value="F:RNA-DNA hybrid ribonuclease activity"/>
    <property type="evidence" value="ECO:0007669"/>
    <property type="project" value="InterPro"/>
</dbReference>
<evidence type="ECO:0000313" key="9">
    <source>
        <dbReference type="EMBL" id="CAL4794797.1"/>
    </source>
</evidence>
<keyword evidence="10" id="KW-1185">Reference proteome</keyword>
<keyword evidence="1" id="KW-0489">Methyltransferase</keyword>
<dbReference type="GO" id="GO:0003676">
    <property type="term" value="F:nucleic acid binding"/>
    <property type="evidence" value="ECO:0007669"/>
    <property type="project" value="InterPro"/>
</dbReference>
<feature type="transmembrane region" description="Helical" evidence="5">
    <location>
        <begin position="2900"/>
        <end position="2922"/>
    </location>
</feature>
<dbReference type="InterPro" id="IPR002156">
    <property type="entry name" value="RNaseH_domain"/>
</dbReference>
<dbReference type="Gene3D" id="3.40.50.150">
    <property type="entry name" value="Vaccinia Virus protein VP39"/>
    <property type="match status" value="1"/>
</dbReference>
<keyword evidence="5" id="KW-1133">Transmembrane helix</keyword>
<dbReference type="EMBL" id="CAMXCT030004058">
    <property type="protein sequence ID" value="CAL4794797.1"/>
    <property type="molecule type" value="Genomic_DNA"/>
</dbReference>
<dbReference type="PANTHER" id="PTHR46098:SF1">
    <property type="entry name" value="TRNA (CYTOSINE(38)-C(5))-METHYLTRANSFERASE"/>
    <property type="match status" value="1"/>
</dbReference>
<evidence type="ECO:0000256" key="2">
    <source>
        <dbReference type="ARBA" id="ARBA00022679"/>
    </source>
</evidence>
<keyword evidence="3" id="KW-0949">S-adenosyl-L-methionine</keyword>
<comment type="caution">
    <text evidence="7">The sequence shown here is derived from an EMBL/GenBank/DDBJ whole genome shotgun (WGS) entry which is preliminary data.</text>
</comment>
<dbReference type="PROSITE" id="PS50879">
    <property type="entry name" value="RNASE_H_1"/>
    <property type="match status" value="1"/>
</dbReference>
<evidence type="ECO:0000256" key="5">
    <source>
        <dbReference type="SAM" id="Phobius"/>
    </source>
</evidence>
<dbReference type="SUPFAM" id="SSF53098">
    <property type="entry name" value="Ribonuclease H-like"/>
    <property type="match status" value="1"/>
</dbReference>
<keyword evidence="2" id="KW-0808">Transferase</keyword>
<dbReference type="InterPro" id="IPR044730">
    <property type="entry name" value="RNase_H-like_dom_plant"/>
</dbReference>
<feature type="transmembrane region" description="Helical" evidence="5">
    <location>
        <begin position="3094"/>
        <end position="3112"/>
    </location>
</feature>
<evidence type="ECO:0000256" key="4">
    <source>
        <dbReference type="SAM" id="MobiDB-lite"/>
    </source>
</evidence>
<dbReference type="EMBL" id="CAMXCT020004058">
    <property type="protein sequence ID" value="CAL1160860.1"/>
    <property type="molecule type" value="Genomic_DNA"/>
</dbReference>
<feature type="transmembrane region" description="Helical" evidence="5">
    <location>
        <begin position="2934"/>
        <end position="2956"/>
    </location>
</feature>
<evidence type="ECO:0000256" key="1">
    <source>
        <dbReference type="ARBA" id="ARBA00022603"/>
    </source>
</evidence>
<dbReference type="GO" id="GO:0008168">
    <property type="term" value="F:methyltransferase activity"/>
    <property type="evidence" value="ECO:0007669"/>
    <property type="project" value="UniProtKB-KW"/>
</dbReference>
<dbReference type="Gene3D" id="3.30.420.10">
    <property type="entry name" value="Ribonuclease H-like superfamily/Ribonuclease H"/>
    <property type="match status" value="1"/>
</dbReference>
<evidence type="ECO:0000313" key="8">
    <source>
        <dbReference type="EMBL" id="CAL1160860.1"/>
    </source>
</evidence>
<proteinExistence type="predicted"/>
<reference evidence="8" key="2">
    <citation type="submission" date="2024-04" db="EMBL/GenBank/DDBJ databases">
        <authorList>
            <person name="Chen Y."/>
            <person name="Shah S."/>
            <person name="Dougan E. K."/>
            <person name="Thang M."/>
            <person name="Chan C."/>
        </authorList>
    </citation>
    <scope>NUCLEOTIDE SEQUENCE [LARGE SCALE GENOMIC DNA]</scope>
</reference>
<dbReference type="InterPro" id="IPR001525">
    <property type="entry name" value="C5_MeTfrase"/>
</dbReference>
<dbReference type="SUPFAM" id="SSF53335">
    <property type="entry name" value="S-adenosyl-L-methionine-dependent methyltransferases"/>
    <property type="match status" value="1"/>
</dbReference>
<dbReference type="Proteomes" id="UP001152797">
    <property type="component" value="Unassembled WGS sequence"/>
</dbReference>
<protein>
    <submittedName>
        <fullName evidence="9">Asparaginase</fullName>
    </submittedName>
</protein>
<dbReference type="InterPro" id="IPR050750">
    <property type="entry name" value="C5-MTase"/>
</dbReference>
<evidence type="ECO:0000313" key="10">
    <source>
        <dbReference type="Proteomes" id="UP001152797"/>
    </source>
</evidence>
<accession>A0A9P1DDE0</accession>
<name>A0A9P1DDE0_9DINO</name>
<dbReference type="PANTHER" id="PTHR46098">
    <property type="entry name" value="TRNA (CYTOSINE(38)-C(5))-METHYLTRANSFERASE"/>
    <property type="match status" value="1"/>
</dbReference>
<feature type="transmembrane region" description="Helical" evidence="5">
    <location>
        <begin position="2869"/>
        <end position="2888"/>
    </location>
</feature>
<reference evidence="7" key="1">
    <citation type="submission" date="2022-10" db="EMBL/GenBank/DDBJ databases">
        <authorList>
            <person name="Chen Y."/>
            <person name="Dougan E. K."/>
            <person name="Chan C."/>
            <person name="Rhodes N."/>
            <person name="Thang M."/>
        </authorList>
    </citation>
    <scope>NUCLEOTIDE SEQUENCE</scope>
</reference>
<evidence type="ECO:0000256" key="3">
    <source>
        <dbReference type="ARBA" id="ARBA00022691"/>
    </source>
</evidence>
<feature type="region of interest" description="Disordered" evidence="4">
    <location>
        <begin position="138"/>
        <end position="159"/>
    </location>
</feature>
<dbReference type="InterPro" id="IPR029063">
    <property type="entry name" value="SAM-dependent_MTases_sf"/>
</dbReference>
<dbReference type="Pfam" id="PF00145">
    <property type="entry name" value="DNA_methylase"/>
    <property type="match status" value="1"/>
</dbReference>
<dbReference type="EMBL" id="CAMXCT010004058">
    <property type="protein sequence ID" value="CAI4007485.1"/>
    <property type="molecule type" value="Genomic_DNA"/>
</dbReference>
<dbReference type="InterPro" id="IPR036397">
    <property type="entry name" value="RNaseH_sf"/>
</dbReference>
<gene>
    <name evidence="7" type="ORF">C1SCF055_LOCUS33037</name>
</gene>
<dbReference type="GO" id="GO:0032259">
    <property type="term" value="P:methylation"/>
    <property type="evidence" value="ECO:0007669"/>
    <property type="project" value="UniProtKB-KW"/>
</dbReference>
<keyword evidence="5" id="KW-0812">Transmembrane</keyword>
<evidence type="ECO:0000259" key="6">
    <source>
        <dbReference type="PROSITE" id="PS50879"/>
    </source>
</evidence>
<keyword evidence="5" id="KW-0472">Membrane</keyword>
<organism evidence="7">
    <name type="scientific">Cladocopium goreaui</name>
    <dbReference type="NCBI Taxonomy" id="2562237"/>
    <lineage>
        <taxon>Eukaryota</taxon>
        <taxon>Sar</taxon>
        <taxon>Alveolata</taxon>
        <taxon>Dinophyceae</taxon>
        <taxon>Suessiales</taxon>
        <taxon>Symbiodiniaceae</taxon>
        <taxon>Cladocopium</taxon>
    </lineage>
</organism>
<dbReference type="OrthoDB" id="206656at2759"/>
<evidence type="ECO:0000313" key="7">
    <source>
        <dbReference type="EMBL" id="CAI4007485.1"/>
    </source>
</evidence>
<sequence length="3129" mass="342850">MGICPSRHVACKRRVEEDGSTTGNVQLVIHNLAGEQLSLTRPSACQLHEILEAIHKEWKIPILAQRLVLKDEVVSQSSGAIGRILGLPSGGEVEQPKRIQEVGNQLSFEVQESLDLRLFDAVAASDYAEIAAALIDGAGPGVPDQERSQQQLKNGEHDSKAPSAFLTALALKDREAEQMLWDADQTDPEWSVVALVAAMEPVLLPGSWGTLEKGQRIPAVMTVVCRDSEGTQHLVSSNDRNMVKIWLRGVIPNGRVLTGIGLLVISIYPLVLAIDEAAWVVSVPECTWSSTCQVIEVCAGLGGFSKEAARVGLSVMAGVDANKVWTTLFSVMHEGAQFHVGDLADPHVLQALVDQGGFHACMLSGVSCQPHSRLGDGQKSADVRAQSLPKTLTLAWSLQCSVVVMECVPEIQQDPVVQELLRAFAVATGYRVSQQVIRLQHGWCTRRDRWFCVLTAPAMGLCQLKDLPVNPAFQTVRDVMPCIHRWPDFDHAQIQLNLYELAKFYTYAPGGIENLFLNPDGKCPTLLHSAGNQLYTCACGCRAALSENRLKTRGLFGHNLRLAMAGIGQAVSPLVGVWVLAQVKQHVDAFFARPVPCDPHQVLQQYMADLVQACKAWWPQPIPATVPDLEVSEDPIEEVVPNVVVHVLWPSQKSSPVSVSCPEGTTCQQILEAEQVLTNSFCDLEIRARGEALDLGLVVEKDMVLEIGPKGSFVQESKPPATCPLTVQDVMPVILEPPGNDWNVYALTTMQELAKVRSDETTKIEREAILGQQGPIWSDDELLAGLNRIALATDDDQRVVVWDPLLLTGLVTASNPATWQELVGSLPTVATVITAVVLNQHWYPLVWRMDSGGVTLFSCGVPVAVHPVFDFLTRIVGLHREGVGVEWKNRELAFASVRHCGALVLLFVQHLLWGSELPQSQVEVDQQVDFFRRDFQLGLADQCMKPRLAGLGLTVVERLSQLLVEHGVSESEGSERAKHVVSVLREDHVASALDSSNAWRELKWLANQQRPPLNLIKPSELQHAIERRGGTFQVGNKRHKQPKGKGKGHKPVQTLDASVLRVEHGLFQSATGQPLSQVALAGLSHNMSGVVIVNMAMAEAYVKANKCLSAGALAFLIVDCVSPPPTSLAVEKVRVPLVCAVNSEPLLVDAMLVQLGAVTVVRAPTVGGCKVQAVATCVIKALVYRDMTKVWGKQWMKQSFQYCPSEQAEVFGVHLRIPEILQLQVQAYSGVEGVFLEPRSLDGKQPSSLFQVIWMPKADLTQLMLQKQTVSAVCGLARMGSKMGLRCKVADAASVYAVVKPGHIFLPFGRKTSYLVGPFEFGTLKASVAAALAASGWVARPLQPVGAKDHVQGLMFRVHAIDPPPAKVLHMSHGDVVVTQEEMTAAQPSPEPPVVASAATVAAATRDSEVDFLQAHDPWAPAAQKLSKGPVSFQMGSPMEDLEQKVVAAVLSQIPKGSMEVDEDESQPKRVAQLEKQVQELQQQTHSLGQTIQQHAMEHTQQLQEVHAQVHKQNTHFEAAIQAQASQLHGFQESFQDQFRQQTAHQQTMLDSMFQKQMAQFEGDFVKSEGGWNWTCTTTRELPGHKWKGMQALKSPYKYLVPGHPCPVRRHGEVRLAQTRYQFGKAKRAGDLNMVFRDCKESPPPVVDTLLDRIEAQVEEVRSEDLSLVLVSPVDFLPGLPVVVAGRVVEVLAHAHDQVWVSHVDGIEPGATLTQERVVMSDMDILARFRGVWEPRWNKMSHVVPGQWEQICNFMERVLPAVTWTFEPWTSDRFVEVVNQKKRTAAKGPDEVSQPDLAALPASACQAMVTLFQQVEAGQTWPAQVASGFVASLAKTSDAQSVDEYRPVTVYSLLYRTWSSARAREALRTLAQWIPNSVQGGLPARQAKQIWYTMAQQLEDAFLDDLPLHGLLMDVFIDDWGVLFTEHEHFHRVWQAMLDFTGLLDLELDLRKTKVWSTQHAARKELRHQQPLQVALTARNLGAHQNFCRHAWNSILLARLKAMPEVFGRLRASLAPYQAKMRAVRVMAWPKALHGVSVVMVGKSHMKVLRTAAMRGLGAERKGANPMLHLASNHLEADPEAWSIVQTFRDARVLGCHDRLEFMLGLFTCDDQRFPGNGPTAVLASRIQRLGWVIGGNGLIQDGLSTFSLFQISWDELWLRTALSWGRVMHVEVQHRPTFQGIDLADILESQSALSSFGAADQVYLRCHLDGTLYTQNGRAHFQEGVTGQCPWCSQKVVELFVDGTAANPGEPKLRNAAWAVTTAQLGSLNNEVLLGGHVQGLSQTPFRAELTAMVAALQWARQQNVRVRIWTDCLGVLKGVRRILNGSPVRRNRAHSDLWGQIASLCDDWNVDQIQLVKVVSHGSIRAATSPLEEWAYWHNGLTDAAAAYLNDKRHPGFWKAWEGLARALFFNRKLHRAILKVLLQTGRKAHMEEQRNAVVPAHVPRVLPVRLGPPPRAPAHWVFPKKMIKRYGELNVRMVHEWWSSVGRTFLEGVRTDQTDKSKVRIIDLRQALATRSLPQAVKCLAHGADVNTWLRRGEGVMDTFGAPIVIPSYMDASGDAYILASSCMKSSSYDFLNARAELAFPILTVCHLTGFQPVDLSGGGTATLGHTEAAELLRTIHEELRKVEDAVGITNAIFVSLHGGKGFDSASDTDTAMLYSAKGDCSVELMKTGMLKDVNKRCVELDQELAKRISDGEIQGLICISCDVDLHASTLRAAAATKIPVTGSGGTSLSAASSRFGIQLVGNAGGSVATTSYTRAVSYTYALATAWMKKYHALSSTGQKPQVTSVLCACLPAFWAVALTCRVLKLLMRSNLNWWPESCLFLLQTHALPTVCSVITATSLAPQHGSTVLMSSAIASIVCEKSILGGLLAGYLVAFSATYVLHRCILLNIPATMTNMILAGGMGSAVALLIAPSISYLQLITGYIRQAIHLCMSGTIQGVGGVIGALFCWGSKYGYYHSICLPLILVEMELGEAALCGSIDEATLVCVSAGICLANLIVTPSFEDQGKEETLQLSRRGLCINLLFGDFIEVAYPFMEKSLLVNLAGYVASGLSVELLTGNSEDVLSSAYLPLPAAILLARDPLRISRAYFAAFSVSFAGALLNNFLSTTARDASPCSPVKKDE</sequence>
<feature type="domain" description="RNase H type-1" evidence="6">
    <location>
        <begin position="2234"/>
        <end position="2393"/>
    </location>
</feature>
<dbReference type="CDD" id="cd06222">
    <property type="entry name" value="RNase_H_like"/>
    <property type="match status" value="1"/>
</dbReference>